<evidence type="ECO:0000313" key="4">
    <source>
        <dbReference type="Proteomes" id="UP001227230"/>
    </source>
</evidence>
<feature type="domain" description="Phytocyanin" evidence="2">
    <location>
        <begin position="23"/>
        <end position="123"/>
    </location>
</feature>
<sequence>MAEVKLVVALLLLVYVSWAGALVHHVVGGDRGWDTSSDVQAWLSNKVFRVGDKIWFIYSGGQEGVVELKSREEFDSCDVSNPIRTYTEGLDAVLMGSEGIRYFTSSKPKSCKDGLRLLVEVQSNREIKSDAKSETATITLAAGPISFSVVAPAATTLAAGPISFSAGAPAATTLAAGPISSPAVGLAATTLADGPISSSAVAPAATTLAPEPISPSAATHFTCT</sequence>
<keyword evidence="1" id="KW-0732">Signal</keyword>
<evidence type="ECO:0000259" key="2">
    <source>
        <dbReference type="PROSITE" id="PS51485"/>
    </source>
</evidence>
<protein>
    <recommendedName>
        <fullName evidence="2">Phytocyanin domain-containing protein</fullName>
    </recommendedName>
</protein>
<gene>
    <name evidence="3" type="ORF">VitviT2T_014701</name>
</gene>
<dbReference type="InterPro" id="IPR039391">
    <property type="entry name" value="Phytocyanin-like"/>
</dbReference>
<dbReference type="PANTHER" id="PTHR33021:SF31">
    <property type="entry name" value="OS02G0720100 PROTEIN"/>
    <property type="match status" value="1"/>
</dbReference>
<accession>A0ABY9CLP6</accession>
<dbReference type="EMBL" id="CP126657">
    <property type="protein sequence ID" value="WJZ95970.1"/>
    <property type="molecule type" value="Genomic_DNA"/>
</dbReference>
<dbReference type="CDD" id="cd04216">
    <property type="entry name" value="Phytocyanin"/>
    <property type="match status" value="1"/>
</dbReference>
<proteinExistence type="predicted"/>
<keyword evidence="4" id="KW-1185">Reference proteome</keyword>
<name>A0ABY9CLP6_VITVI</name>
<dbReference type="Proteomes" id="UP001227230">
    <property type="component" value="Chromosome 10"/>
</dbReference>
<dbReference type="PROSITE" id="PS51485">
    <property type="entry name" value="PHYTOCYANIN"/>
    <property type="match status" value="1"/>
</dbReference>
<dbReference type="InterPro" id="IPR003245">
    <property type="entry name" value="Phytocyanin_dom"/>
</dbReference>
<dbReference type="PANTHER" id="PTHR33021">
    <property type="entry name" value="BLUE COPPER PROTEIN"/>
    <property type="match status" value="1"/>
</dbReference>
<evidence type="ECO:0000256" key="1">
    <source>
        <dbReference type="SAM" id="SignalP"/>
    </source>
</evidence>
<evidence type="ECO:0000313" key="3">
    <source>
        <dbReference type="EMBL" id="WJZ95970.1"/>
    </source>
</evidence>
<dbReference type="InterPro" id="IPR008972">
    <property type="entry name" value="Cupredoxin"/>
</dbReference>
<feature type="chain" id="PRO_5046330571" description="Phytocyanin domain-containing protein" evidence="1">
    <location>
        <begin position="22"/>
        <end position="224"/>
    </location>
</feature>
<dbReference type="Pfam" id="PF02298">
    <property type="entry name" value="Cu_bind_like"/>
    <property type="match status" value="1"/>
</dbReference>
<dbReference type="Gene3D" id="2.60.40.420">
    <property type="entry name" value="Cupredoxins - blue copper proteins"/>
    <property type="match status" value="1"/>
</dbReference>
<organism evidence="3 4">
    <name type="scientific">Vitis vinifera</name>
    <name type="common">Grape</name>
    <dbReference type="NCBI Taxonomy" id="29760"/>
    <lineage>
        <taxon>Eukaryota</taxon>
        <taxon>Viridiplantae</taxon>
        <taxon>Streptophyta</taxon>
        <taxon>Embryophyta</taxon>
        <taxon>Tracheophyta</taxon>
        <taxon>Spermatophyta</taxon>
        <taxon>Magnoliopsida</taxon>
        <taxon>eudicotyledons</taxon>
        <taxon>Gunneridae</taxon>
        <taxon>Pentapetalae</taxon>
        <taxon>rosids</taxon>
        <taxon>Vitales</taxon>
        <taxon>Vitaceae</taxon>
        <taxon>Viteae</taxon>
        <taxon>Vitis</taxon>
    </lineage>
</organism>
<feature type="signal peptide" evidence="1">
    <location>
        <begin position="1"/>
        <end position="21"/>
    </location>
</feature>
<reference evidence="3 4" key="1">
    <citation type="journal article" date="2023" name="Hortic Res">
        <title>The complete reference genome for grapevine (Vitis vinifera L.) genetics and breeding.</title>
        <authorList>
            <person name="Shi X."/>
            <person name="Cao S."/>
            <person name="Wang X."/>
            <person name="Huang S."/>
            <person name="Wang Y."/>
            <person name="Liu Z."/>
            <person name="Liu W."/>
            <person name="Leng X."/>
            <person name="Peng Y."/>
            <person name="Wang N."/>
            <person name="Wang Y."/>
            <person name="Ma Z."/>
            <person name="Xu X."/>
            <person name="Zhang F."/>
            <person name="Xue H."/>
            <person name="Zhong H."/>
            <person name="Wang Y."/>
            <person name="Zhang K."/>
            <person name="Velt A."/>
            <person name="Avia K."/>
            <person name="Holtgrawe D."/>
            <person name="Grimplet J."/>
            <person name="Matus J.T."/>
            <person name="Ware D."/>
            <person name="Wu X."/>
            <person name="Wang H."/>
            <person name="Liu C."/>
            <person name="Fang Y."/>
            <person name="Rustenholz C."/>
            <person name="Cheng Z."/>
            <person name="Xiao H."/>
            <person name="Zhou Y."/>
        </authorList>
    </citation>
    <scope>NUCLEOTIDE SEQUENCE [LARGE SCALE GENOMIC DNA]</scope>
    <source>
        <strain evidence="4">cv. Pinot noir / PN40024</strain>
        <tissue evidence="3">Leaf</tissue>
    </source>
</reference>
<dbReference type="SUPFAM" id="SSF49503">
    <property type="entry name" value="Cupredoxins"/>
    <property type="match status" value="1"/>
</dbReference>